<dbReference type="InterPro" id="IPR016181">
    <property type="entry name" value="Acyl_CoA_acyltransferase"/>
</dbReference>
<dbReference type="PROSITE" id="PS51186">
    <property type="entry name" value="GNAT"/>
    <property type="match status" value="1"/>
</dbReference>
<keyword evidence="4" id="KW-0687">Ribonucleoprotein</keyword>
<evidence type="ECO:0000256" key="2">
    <source>
        <dbReference type="ARBA" id="ARBA00023315"/>
    </source>
</evidence>
<protein>
    <submittedName>
        <fullName evidence="4">Ribosomal protein S18 acetylase RimI</fullName>
    </submittedName>
</protein>
<feature type="domain" description="N-acetyltransferase" evidence="3">
    <location>
        <begin position="18"/>
        <end position="162"/>
    </location>
</feature>
<sequence>MITPHRLSHRPAEARDLLIIATFMQSAEELFYSYPKASWPLTPAQVADAIDKRCGSTVVLLNDEVVGFANYYQWQEGLYCALGNVMVAPNARGKGIARHLIMIMEEQARTQLRAKRMRLSCFNGNTAGLLLYSQLGYKPYAIVERETPDGMRAALIQMDKAL</sequence>
<dbReference type="RefSeq" id="WP_010489571.1">
    <property type="nucleotide sequence ID" value="NZ_FZOG01000002.1"/>
</dbReference>
<dbReference type="PANTHER" id="PTHR43877:SF2">
    <property type="entry name" value="AMINOALKYLPHOSPHONATE N-ACETYLTRANSFERASE-RELATED"/>
    <property type="match status" value="1"/>
</dbReference>
<keyword evidence="2" id="KW-0012">Acyltransferase</keyword>
<dbReference type="Gene3D" id="3.40.630.30">
    <property type="match status" value="1"/>
</dbReference>
<keyword evidence="1" id="KW-0808">Transferase</keyword>
<dbReference type="InterPro" id="IPR000182">
    <property type="entry name" value="GNAT_dom"/>
</dbReference>
<reference evidence="5" key="1">
    <citation type="submission" date="2017-06" db="EMBL/GenBank/DDBJ databases">
        <authorList>
            <person name="Varghese N."/>
            <person name="Submissions S."/>
        </authorList>
    </citation>
    <scope>NUCLEOTIDE SEQUENCE [LARGE SCALE GENOMIC DNA]</scope>
    <source>
        <strain evidence="5">CIP 108523</strain>
    </source>
</reference>
<dbReference type="CDD" id="cd04301">
    <property type="entry name" value="NAT_SF"/>
    <property type="match status" value="1"/>
</dbReference>
<evidence type="ECO:0000259" key="3">
    <source>
        <dbReference type="PROSITE" id="PS51186"/>
    </source>
</evidence>
<organism evidence="4 5">
    <name type="scientific">Pseudomonas segetis</name>
    <dbReference type="NCBI Taxonomy" id="298908"/>
    <lineage>
        <taxon>Bacteria</taxon>
        <taxon>Pseudomonadati</taxon>
        <taxon>Pseudomonadota</taxon>
        <taxon>Gammaproteobacteria</taxon>
        <taxon>Pseudomonadales</taxon>
        <taxon>Pseudomonadaceae</taxon>
        <taxon>Pseudomonas</taxon>
    </lineage>
</organism>
<evidence type="ECO:0000313" key="5">
    <source>
        <dbReference type="Proteomes" id="UP000242915"/>
    </source>
</evidence>
<dbReference type="InterPro" id="IPR050832">
    <property type="entry name" value="Bact_Acetyltransf"/>
</dbReference>
<evidence type="ECO:0000256" key="1">
    <source>
        <dbReference type="ARBA" id="ARBA00022679"/>
    </source>
</evidence>
<dbReference type="GO" id="GO:0016747">
    <property type="term" value="F:acyltransferase activity, transferring groups other than amino-acyl groups"/>
    <property type="evidence" value="ECO:0007669"/>
    <property type="project" value="InterPro"/>
</dbReference>
<keyword evidence="4" id="KW-0689">Ribosomal protein</keyword>
<dbReference type="AlphaFoldDB" id="A0A239DB73"/>
<dbReference type="PANTHER" id="PTHR43877">
    <property type="entry name" value="AMINOALKYLPHOSPHONATE N-ACETYLTRANSFERASE-RELATED-RELATED"/>
    <property type="match status" value="1"/>
</dbReference>
<dbReference type="GO" id="GO:0005840">
    <property type="term" value="C:ribosome"/>
    <property type="evidence" value="ECO:0007669"/>
    <property type="project" value="UniProtKB-KW"/>
</dbReference>
<dbReference type="SUPFAM" id="SSF55729">
    <property type="entry name" value="Acyl-CoA N-acyltransferases (Nat)"/>
    <property type="match status" value="1"/>
</dbReference>
<keyword evidence="5" id="KW-1185">Reference proteome</keyword>
<evidence type="ECO:0000313" key="4">
    <source>
        <dbReference type="EMBL" id="SNS28943.1"/>
    </source>
</evidence>
<dbReference type="Pfam" id="PF00583">
    <property type="entry name" value="Acetyltransf_1"/>
    <property type="match status" value="1"/>
</dbReference>
<dbReference type="Proteomes" id="UP000242915">
    <property type="component" value="Unassembled WGS sequence"/>
</dbReference>
<dbReference type="EMBL" id="FZOG01000002">
    <property type="protein sequence ID" value="SNS28943.1"/>
    <property type="molecule type" value="Genomic_DNA"/>
</dbReference>
<proteinExistence type="predicted"/>
<accession>A0A239DB73</accession>
<name>A0A239DB73_9PSED</name>
<gene>
    <name evidence="4" type="ORF">SAMN05216255_2142</name>
</gene>